<dbReference type="InterPro" id="IPR035396">
    <property type="entry name" value="Bac_rhamnosid6H"/>
</dbReference>
<evidence type="ECO:0000259" key="6">
    <source>
        <dbReference type="Pfam" id="PF17389"/>
    </source>
</evidence>
<sequence length="1051" mass="113628">MSDGVDGTTGKGVRRRTVLATALGSVPVVAAGGVGGAGTARAAVPTAGGTGVEGLTVEHRTNPLGVDADAPRFGWRMVSSARGRRQSAYRLLVATTAQRLHDSRADVWDSGRVATADSVAVRYAGRALRPSTRYFWTVLVWDEDGRAVSDAPVAFFETGLLSRDGEDGWDGARWITMAGKKPNSPGAPLLRRETGLRGRVRTARLYVSALGVYEAYVNGRRVAVPHDGSTGGLTEELLTPGWTNYDTTVGYFTYDVTELLAGDTEVTLAAVLGNGWYNGRVSDGSVYYAQDGNPLALKAKLSLRYADGSSQSLVTATGSGWKATDTGPYRADDIYDGQTYDAREELPGWTANGYDTSAWAEVIEHPYAARFPDAELVAHPGESARLTPEWDRRARSVTVCTGVAGQDGSPNGKGHVVVDTSRTVTDPAKAATAHVTLAEGDTAVYDLGQNMVGVPRYTLRGPAGTQVTLRFGEMLNDASNGADGPEGSVYRANLRGAQATSTYILKGDPRGETHQDSFTFYGFRYASVTVTGGPVTVTGLTGKVATSALRRVGSITTDDAAVNQLISNVHWGQRGNYLWIPTDCPQRDERLGWTGDTQLFSNTGLYNVDAVAFLSHFEDILIDSQRTYGADRAQFTHVAPGNRYNSPVPASGWADCGVVVPWTVWQMSGDTTVVERSWAAMTTYMDWIHRRTGDSCAGQGAVYGDWLAFQQTSAQLMSDAYYGYSARLMADMAAATGRSAEARAYQDLFSRIRRAFITKYLSTEGGRLTVRSSLGDASSVAPGGTTKTEDDSQTALLWVLKLGFYDTEAQRRQLVALLSDNIGNDAAYKAAHPDSTRVRYAENTLAVGFLGVNVLAPVLTDEGRADLAYRLLHQNAMPSWLYSVDNGATTVWERWNSYSRQDGFGPVEMNSFNHYSYGAIMEWMYESMAGIAKDPAHPGFRHFFLRPHLDPTGRISHVSGSHLSPYGRIVSEWRAEGRVLTYRATVPANSTATLSLPASAPTTVREGRTPLSRVPGVQYLGFADGTASYRLPSGHYELTASLVRRSRRGRV</sequence>
<evidence type="ECO:0000256" key="2">
    <source>
        <dbReference type="ARBA" id="ARBA00012652"/>
    </source>
</evidence>
<evidence type="ECO:0000313" key="8">
    <source>
        <dbReference type="EMBL" id="KUN00073.1"/>
    </source>
</evidence>
<dbReference type="Pfam" id="PF25788">
    <property type="entry name" value="Ig_Rha78A_N"/>
    <property type="match status" value="1"/>
</dbReference>
<comment type="catalytic activity">
    <reaction evidence="1">
        <text>Hydrolysis of terminal non-reducing alpha-L-rhamnose residues in alpha-L-rhamnosides.</text>
        <dbReference type="EC" id="3.2.1.40"/>
    </reaction>
</comment>
<keyword evidence="9" id="KW-1185">Reference proteome</keyword>
<dbReference type="InterPro" id="IPR035398">
    <property type="entry name" value="Bac_rhamnosid_C"/>
</dbReference>
<dbReference type="InterPro" id="IPR008902">
    <property type="entry name" value="Rhamnosid_concanavalin"/>
</dbReference>
<dbReference type="Gene3D" id="2.60.120.260">
    <property type="entry name" value="Galactose-binding domain-like"/>
    <property type="match status" value="2"/>
</dbReference>
<accession>A0A117PZC5</accession>
<evidence type="ECO:0000259" key="7">
    <source>
        <dbReference type="Pfam" id="PF17390"/>
    </source>
</evidence>
<name>A0A117PZC5_9ACTN</name>
<dbReference type="InterPro" id="IPR016007">
    <property type="entry name" value="Alpha_rhamnosid"/>
</dbReference>
<dbReference type="SUPFAM" id="SSF48208">
    <property type="entry name" value="Six-hairpin glycosidases"/>
    <property type="match status" value="1"/>
</dbReference>
<dbReference type="PANTHER" id="PTHR33307">
    <property type="entry name" value="ALPHA-RHAMNOSIDASE (EUROFUNG)"/>
    <property type="match status" value="1"/>
</dbReference>
<proteinExistence type="predicted"/>
<dbReference type="Pfam" id="PF05592">
    <property type="entry name" value="Bac_rhamnosid"/>
    <property type="match status" value="1"/>
</dbReference>
<dbReference type="GO" id="GO:0005975">
    <property type="term" value="P:carbohydrate metabolic process"/>
    <property type="evidence" value="ECO:0007669"/>
    <property type="project" value="InterPro"/>
</dbReference>
<dbReference type="EC" id="3.2.1.40" evidence="2"/>
<evidence type="ECO:0000259" key="4">
    <source>
        <dbReference type="Pfam" id="PF05592"/>
    </source>
</evidence>
<evidence type="ECO:0000313" key="9">
    <source>
        <dbReference type="Proteomes" id="UP000053127"/>
    </source>
</evidence>
<gene>
    <name evidence="8" type="ORF">AQI95_35480</name>
</gene>
<dbReference type="Pfam" id="PF17390">
    <property type="entry name" value="Bac_rhamnosid_C"/>
    <property type="match status" value="1"/>
</dbReference>
<dbReference type="STRING" id="67386.AQI95_35480"/>
<dbReference type="Pfam" id="PF17389">
    <property type="entry name" value="Bac_rhamnosid6H"/>
    <property type="match status" value="1"/>
</dbReference>
<dbReference type="EMBL" id="LMWN01000058">
    <property type="protein sequence ID" value="KUN00073.1"/>
    <property type="molecule type" value="Genomic_DNA"/>
</dbReference>
<dbReference type="Gene3D" id="2.60.420.10">
    <property type="entry name" value="Maltose phosphorylase, domain 3"/>
    <property type="match status" value="1"/>
</dbReference>
<protein>
    <recommendedName>
        <fullName evidence="2">alpha-L-rhamnosidase</fullName>
        <ecNumber evidence="2">3.2.1.40</ecNumber>
    </recommendedName>
</protein>
<evidence type="ECO:0000256" key="1">
    <source>
        <dbReference type="ARBA" id="ARBA00001445"/>
    </source>
</evidence>
<dbReference type="InterPro" id="IPR013737">
    <property type="entry name" value="Bac_rhamnosid_N"/>
</dbReference>
<keyword evidence="3" id="KW-0378">Hydrolase</keyword>
<dbReference type="PANTHER" id="PTHR33307:SF6">
    <property type="entry name" value="ALPHA-RHAMNOSIDASE (EUROFUNG)-RELATED"/>
    <property type="match status" value="1"/>
</dbReference>
<organism evidence="8 9">
    <name type="scientific">Streptomyces yokosukanensis</name>
    <dbReference type="NCBI Taxonomy" id="67386"/>
    <lineage>
        <taxon>Bacteria</taxon>
        <taxon>Bacillati</taxon>
        <taxon>Actinomycetota</taxon>
        <taxon>Actinomycetes</taxon>
        <taxon>Kitasatosporales</taxon>
        <taxon>Streptomycetaceae</taxon>
        <taxon>Streptomyces</taxon>
    </lineage>
</organism>
<dbReference type="AlphaFoldDB" id="A0A117PZC5"/>
<evidence type="ECO:0000256" key="3">
    <source>
        <dbReference type="ARBA" id="ARBA00022801"/>
    </source>
</evidence>
<dbReference type="OrthoDB" id="9761045at2"/>
<dbReference type="Gene3D" id="2.60.40.10">
    <property type="entry name" value="Immunoglobulins"/>
    <property type="match status" value="1"/>
</dbReference>
<dbReference type="PIRSF" id="PIRSF010631">
    <property type="entry name" value="A-rhamnsds"/>
    <property type="match status" value="1"/>
</dbReference>
<comment type="caution">
    <text evidence="8">The sequence shown here is derived from an EMBL/GenBank/DDBJ whole genome shotgun (WGS) entry which is preliminary data.</text>
</comment>
<feature type="domain" description="Bacterial alpha-L-rhamnosidase N-terminal" evidence="5">
    <location>
        <begin position="199"/>
        <end position="386"/>
    </location>
</feature>
<dbReference type="InterPro" id="IPR013783">
    <property type="entry name" value="Ig-like_fold"/>
</dbReference>
<feature type="domain" description="Alpha-L-rhamnosidase C-terminal" evidence="7">
    <location>
        <begin position="930"/>
        <end position="1006"/>
    </location>
</feature>
<dbReference type="Proteomes" id="UP000053127">
    <property type="component" value="Unassembled WGS sequence"/>
</dbReference>
<feature type="domain" description="Alpha-L-rhamnosidase six-hairpin glycosidase" evidence="6">
    <location>
        <begin position="551"/>
        <end position="927"/>
    </location>
</feature>
<dbReference type="InterPro" id="IPR012341">
    <property type="entry name" value="6hp_glycosidase-like_sf"/>
</dbReference>
<reference evidence="8 9" key="1">
    <citation type="submission" date="2015-10" db="EMBL/GenBank/DDBJ databases">
        <title>Draft genome sequence of Streptomyces yokosukanensis DSM 40224, type strain for the species Streptomyces yokosukanensis.</title>
        <authorList>
            <person name="Ruckert C."/>
            <person name="Winkler A."/>
            <person name="Kalinowski J."/>
            <person name="Kampfer P."/>
            <person name="Glaeser S."/>
        </authorList>
    </citation>
    <scope>NUCLEOTIDE SEQUENCE [LARGE SCALE GENOMIC DNA]</scope>
    <source>
        <strain evidence="8 9">DSM 40224</strain>
    </source>
</reference>
<evidence type="ECO:0000259" key="5">
    <source>
        <dbReference type="Pfam" id="PF08531"/>
    </source>
</evidence>
<feature type="domain" description="Alpha-L-rhamnosidase concanavalin-like" evidence="4">
    <location>
        <begin position="440"/>
        <end position="531"/>
    </location>
</feature>
<dbReference type="InterPro" id="IPR008928">
    <property type="entry name" value="6-hairpin_glycosidase_sf"/>
</dbReference>
<dbReference type="GO" id="GO:0030596">
    <property type="term" value="F:alpha-L-rhamnosidase activity"/>
    <property type="evidence" value="ECO:0007669"/>
    <property type="project" value="UniProtKB-EC"/>
</dbReference>
<dbReference type="RefSeq" id="WP_067133836.1">
    <property type="nucleotide sequence ID" value="NZ_KQ948224.1"/>
</dbReference>
<dbReference type="Pfam" id="PF08531">
    <property type="entry name" value="Bac_rhamnosid_N"/>
    <property type="match status" value="1"/>
</dbReference>
<dbReference type="PROSITE" id="PS51318">
    <property type="entry name" value="TAT"/>
    <property type="match status" value="1"/>
</dbReference>
<dbReference type="Gene3D" id="1.50.10.10">
    <property type="match status" value="1"/>
</dbReference>
<dbReference type="InterPro" id="IPR006311">
    <property type="entry name" value="TAT_signal"/>
</dbReference>